<dbReference type="EMBL" id="JAUTWS010000007">
    <property type="protein sequence ID" value="MDO9708607.1"/>
    <property type="molecule type" value="Genomic_DNA"/>
</dbReference>
<sequence length="86" mass="9145">MTCDLDICARITCPDCGATGTGFWRRDALRGQGRELLGLTRGFARRPGDHRPDPAVICVRCGATAREGPFEPERVEAGDTQGGGVA</sequence>
<protein>
    <submittedName>
        <fullName evidence="1">Uncharacterized protein</fullName>
    </submittedName>
</protein>
<name>A0ABT9DXI4_9PROT</name>
<evidence type="ECO:0000313" key="1">
    <source>
        <dbReference type="EMBL" id="MDO9708607.1"/>
    </source>
</evidence>
<keyword evidence="2" id="KW-1185">Reference proteome</keyword>
<comment type="caution">
    <text evidence="1">The sequence shown here is derived from an EMBL/GenBank/DDBJ whole genome shotgun (WGS) entry which is preliminary data.</text>
</comment>
<dbReference type="Proteomes" id="UP001243009">
    <property type="component" value="Unassembled WGS sequence"/>
</dbReference>
<accession>A0ABT9DXI4</accession>
<reference evidence="1 2" key="1">
    <citation type="submission" date="2023-08" db="EMBL/GenBank/DDBJ databases">
        <title>The draft genome sequence of Paracraurococcus sp. LOR1-02.</title>
        <authorList>
            <person name="Kingkaew E."/>
            <person name="Tanasupawat S."/>
        </authorList>
    </citation>
    <scope>NUCLEOTIDE SEQUENCE [LARGE SCALE GENOMIC DNA]</scope>
    <source>
        <strain evidence="1 2">LOR1-02</strain>
    </source>
</reference>
<gene>
    <name evidence="1" type="ORF">Q7A36_09650</name>
</gene>
<dbReference type="RefSeq" id="WP_305103473.1">
    <property type="nucleotide sequence ID" value="NZ_JAUTWS010000007.1"/>
</dbReference>
<evidence type="ECO:0000313" key="2">
    <source>
        <dbReference type="Proteomes" id="UP001243009"/>
    </source>
</evidence>
<proteinExistence type="predicted"/>
<organism evidence="1 2">
    <name type="scientific">Paracraurococcus lichenis</name>
    <dbReference type="NCBI Taxonomy" id="3064888"/>
    <lineage>
        <taxon>Bacteria</taxon>
        <taxon>Pseudomonadati</taxon>
        <taxon>Pseudomonadota</taxon>
        <taxon>Alphaproteobacteria</taxon>
        <taxon>Acetobacterales</taxon>
        <taxon>Roseomonadaceae</taxon>
        <taxon>Paracraurococcus</taxon>
    </lineage>
</organism>